<keyword evidence="2" id="KW-1185">Reference proteome</keyword>
<dbReference type="Proteomes" id="UP001228690">
    <property type="component" value="Chromosome"/>
</dbReference>
<proteinExistence type="predicted"/>
<dbReference type="PANTHER" id="PTHR23248">
    <property type="entry name" value="PHOSPHOLIPID SCRAMBLASE-RELATED"/>
    <property type="match status" value="1"/>
</dbReference>
<accession>A0ABY8MJN7</accession>
<dbReference type="RefSeq" id="WP_326928302.1">
    <property type="nucleotide sequence ID" value="NZ_CP123443.1"/>
</dbReference>
<dbReference type="InterPro" id="IPR025659">
    <property type="entry name" value="Tubby-like_C"/>
</dbReference>
<evidence type="ECO:0000313" key="1">
    <source>
        <dbReference type="EMBL" id="WGK70096.1"/>
    </source>
</evidence>
<dbReference type="EMBL" id="CP123443">
    <property type="protein sequence ID" value="WGK70096.1"/>
    <property type="molecule type" value="Genomic_DNA"/>
</dbReference>
<evidence type="ECO:0000313" key="2">
    <source>
        <dbReference type="Proteomes" id="UP001228690"/>
    </source>
</evidence>
<reference evidence="1 2" key="1">
    <citation type="submission" date="2023-04" db="EMBL/GenBank/DDBJ databases">
        <title>Spirochaete genome identified in red abalone sample constitutes a novel genus.</title>
        <authorList>
            <person name="Sharma S.P."/>
            <person name="Purcell C.M."/>
            <person name="Hyde J.R."/>
            <person name="Severin A.J."/>
        </authorList>
    </citation>
    <scope>NUCLEOTIDE SEQUENCE [LARGE SCALE GENOMIC DNA]</scope>
    <source>
        <strain evidence="1 2">SP-2023</strain>
    </source>
</reference>
<dbReference type="PANTHER" id="PTHR23248:SF9">
    <property type="entry name" value="PHOSPHOLIPID SCRAMBLASE"/>
    <property type="match status" value="1"/>
</dbReference>
<sequence>MLDRKAYFIRENAGVHTYDIIDPESSEQIGIAKQVEPETGLWGRLLASNTYDAVLPNKVYVYEGNDPTNESKLSFSIHKRLTFFKARADIHDHTGTAVGYLKSQFPPLGGPGYDVFDTQDNIIAFVESDFKFSHFSFKNKADQEIGTISKKWTGIKQELFTSADNYMLSLNDNNSPKKAMILLAATFAIDIIHYNKDW</sequence>
<organism evidence="1 2">
    <name type="scientific">Candidatus Haliotispira prima</name>
    <dbReference type="NCBI Taxonomy" id="3034016"/>
    <lineage>
        <taxon>Bacteria</taxon>
        <taxon>Pseudomonadati</taxon>
        <taxon>Spirochaetota</taxon>
        <taxon>Spirochaetia</taxon>
        <taxon>Spirochaetales</taxon>
        <taxon>Spirochaetaceae</taxon>
        <taxon>Candidatus Haliotispira</taxon>
    </lineage>
</organism>
<dbReference type="SUPFAM" id="SSF54518">
    <property type="entry name" value="Tubby C-terminal domain-like"/>
    <property type="match status" value="1"/>
</dbReference>
<dbReference type="InterPro" id="IPR005552">
    <property type="entry name" value="Scramblase"/>
</dbReference>
<name>A0ABY8MJN7_9SPIO</name>
<dbReference type="Pfam" id="PF03803">
    <property type="entry name" value="Scramblase"/>
    <property type="match status" value="1"/>
</dbReference>
<gene>
    <name evidence="1" type="ORF">P0082_04340</name>
</gene>
<protein>
    <submittedName>
        <fullName evidence="1">Phospholipid scramblase-related protein</fullName>
    </submittedName>
</protein>